<evidence type="ECO:0000313" key="3">
    <source>
        <dbReference type="Proteomes" id="UP000603056"/>
    </source>
</evidence>
<dbReference type="PROSITE" id="PS50994">
    <property type="entry name" value="INTEGRASE"/>
    <property type="match status" value="1"/>
</dbReference>
<dbReference type="AlphaFoldDB" id="A0A811T2S1"/>
<comment type="caution">
    <text evidence="2">The sequence shown here is derived from an EMBL/GenBank/DDBJ whole genome shotgun (WGS) entry which is preliminary data.</text>
</comment>
<dbReference type="InterPro" id="IPR012337">
    <property type="entry name" value="RNaseH-like_sf"/>
</dbReference>
<dbReference type="InterPro" id="IPR036397">
    <property type="entry name" value="RNaseH_sf"/>
</dbReference>
<organism evidence="2 3">
    <name type="scientific">Candidatus Argoarchaeum ethanivorans</name>
    <dbReference type="NCBI Taxonomy" id="2608793"/>
    <lineage>
        <taxon>Archaea</taxon>
        <taxon>Methanobacteriati</taxon>
        <taxon>Methanobacteriota</taxon>
        <taxon>Stenosarchaea group</taxon>
        <taxon>Methanomicrobia</taxon>
        <taxon>Methanosarcinales</taxon>
        <taxon>Methanosarcinales incertae sedis</taxon>
        <taxon>GOM Arc I cluster</taxon>
        <taxon>Candidatus Argoarchaeum</taxon>
    </lineage>
</organism>
<dbReference type="Gene3D" id="3.30.420.10">
    <property type="entry name" value="Ribonuclease H-like superfamily/Ribonuclease H"/>
    <property type="match status" value="1"/>
</dbReference>
<protein>
    <submittedName>
        <fullName evidence="2">Integrase core domain protein</fullName>
    </submittedName>
</protein>
<gene>
    <name evidence="2" type="ORF">FFODKBPE_00144</name>
</gene>
<reference evidence="2" key="1">
    <citation type="submission" date="2020-10" db="EMBL/GenBank/DDBJ databases">
        <authorList>
            <person name="Hahn C.J."/>
            <person name="Laso-Perez R."/>
            <person name="Vulcano F."/>
            <person name="Vaziourakis K.-M."/>
            <person name="Stokke R."/>
            <person name="Steen I.H."/>
            <person name="Teske A."/>
            <person name="Boetius A."/>
            <person name="Liebeke M."/>
            <person name="Amann R."/>
            <person name="Knittel K."/>
        </authorList>
    </citation>
    <scope>NUCLEOTIDE SEQUENCE</scope>
    <source>
        <strain evidence="2">Gfbio:e3339647-f889-4370-9287-4fb5cb688e4c:AG394J04_GoMArc1</strain>
    </source>
</reference>
<dbReference type="SUPFAM" id="SSF53098">
    <property type="entry name" value="Ribonuclease H-like"/>
    <property type="match status" value="1"/>
</dbReference>
<evidence type="ECO:0000259" key="1">
    <source>
        <dbReference type="PROSITE" id="PS50994"/>
    </source>
</evidence>
<dbReference type="InterPro" id="IPR001584">
    <property type="entry name" value="Integrase_cat-core"/>
</dbReference>
<feature type="domain" description="Integrase catalytic" evidence="1">
    <location>
        <begin position="10"/>
        <end position="140"/>
    </location>
</feature>
<dbReference type="EMBL" id="CAJHIP010000003">
    <property type="protein sequence ID" value="CAD6491414.1"/>
    <property type="molecule type" value="Genomic_DNA"/>
</dbReference>
<accession>A0A811T2S1</accession>
<dbReference type="Pfam" id="PF00665">
    <property type="entry name" value="rve"/>
    <property type="match status" value="1"/>
</dbReference>
<proteinExistence type="predicted"/>
<evidence type="ECO:0000313" key="2">
    <source>
        <dbReference type="EMBL" id="CAD6491414.1"/>
    </source>
</evidence>
<dbReference type="GO" id="GO:0015074">
    <property type="term" value="P:DNA integration"/>
    <property type="evidence" value="ECO:0007669"/>
    <property type="project" value="InterPro"/>
</dbReference>
<sequence length="140" mass="15910">MIGKNLGRPKKTIPESYENVILEKYERYRLNALYHEPSGGPKLCVVLDDASRKILAGGEFGNATAENSIKLVKSIIEEYGHIGFLRESITDHGSQFYANKRDKNGEADHSFEKFLEENRIKHILCRYNHPQSNGKTGKMV</sequence>
<name>A0A811T2S1_9EURY</name>
<dbReference type="Proteomes" id="UP000603056">
    <property type="component" value="Unassembled WGS sequence"/>
</dbReference>
<dbReference type="GO" id="GO:0003676">
    <property type="term" value="F:nucleic acid binding"/>
    <property type="evidence" value="ECO:0007669"/>
    <property type="project" value="InterPro"/>
</dbReference>